<evidence type="ECO:0000259" key="4">
    <source>
        <dbReference type="SMART" id="SM00336"/>
    </source>
</evidence>
<dbReference type="CDD" id="cd19821">
    <property type="entry name" value="Bbox1_BBX-like"/>
    <property type="match status" value="1"/>
</dbReference>
<feature type="domain" description="B box-type" evidence="4">
    <location>
        <begin position="40"/>
        <end position="86"/>
    </location>
</feature>
<dbReference type="GO" id="GO:0008270">
    <property type="term" value="F:zinc ion binding"/>
    <property type="evidence" value="ECO:0007669"/>
    <property type="project" value="InterPro"/>
</dbReference>
<dbReference type="InterPro" id="IPR036915">
    <property type="entry name" value="Cyclin-like_sf"/>
</dbReference>
<organism evidence="5 6">
    <name type="scientific">Klebsormidium nitens</name>
    <name type="common">Green alga</name>
    <name type="synonym">Ulothrix nitens</name>
    <dbReference type="NCBI Taxonomy" id="105231"/>
    <lineage>
        <taxon>Eukaryota</taxon>
        <taxon>Viridiplantae</taxon>
        <taxon>Streptophyta</taxon>
        <taxon>Klebsormidiophyceae</taxon>
        <taxon>Klebsormidiales</taxon>
        <taxon>Klebsormidiaceae</taxon>
        <taxon>Klebsormidium</taxon>
    </lineage>
</organism>
<dbReference type="Pfam" id="PF00643">
    <property type="entry name" value="zf-B_box"/>
    <property type="match status" value="1"/>
</dbReference>
<reference evidence="5 6" key="1">
    <citation type="journal article" date="2014" name="Nat. Commun.">
        <title>Klebsormidium flaccidum genome reveals primary factors for plant terrestrial adaptation.</title>
        <authorList>
            <person name="Hori K."/>
            <person name="Maruyama F."/>
            <person name="Fujisawa T."/>
            <person name="Togashi T."/>
            <person name="Yamamoto N."/>
            <person name="Seo M."/>
            <person name="Sato S."/>
            <person name="Yamada T."/>
            <person name="Mori H."/>
            <person name="Tajima N."/>
            <person name="Moriyama T."/>
            <person name="Ikeuchi M."/>
            <person name="Watanabe M."/>
            <person name="Wada H."/>
            <person name="Kobayashi K."/>
            <person name="Saito M."/>
            <person name="Masuda T."/>
            <person name="Sasaki-Sekimoto Y."/>
            <person name="Mashiguchi K."/>
            <person name="Awai K."/>
            <person name="Shimojima M."/>
            <person name="Masuda S."/>
            <person name="Iwai M."/>
            <person name="Nobusawa T."/>
            <person name="Narise T."/>
            <person name="Kondo S."/>
            <person name="Saito H."/>
            <person name="Sato R."/>
            <person name="Murakawa M."/>
            <person name="Ihara Y."/>
            <person name="Oshima-Yamada Y."/>
            <person name="Ohtaka K."/>
            <person name="Satoh M."/>
            <person name="Sonobe K."/>
            <person name="Ishii M."/>
            <person name="Ohtani R."/>
            <person name="Kanamori-Sato M."/>
            <person name="Honoki R."/>
            <person name="Miyazaki D."/>
            <person name="Mochizuki H."/>
            <person name="Umetsu J."/>
            <person name="Higashi K."/>
            <person name="Shibata D."/>
            <person name="Kamiya Y."/>
            <person name="Sato N."/>
            <person name="Nakamura Y."/>
            <person name="Tabata S."/>
            <person name="Ida S."/>
            <person name="Kurokawa K."/>
            <person name="Ohta H."/>
        </authorList>
    </citation>
    <scope>NUCLEOTIDE SEQUENCE [LARGE SCALE GENOMIC DNA]</scope>
    <source>
        <strain evidence="5 6">NIES-2285</strain>
    </source>
</reference>
<dbReference type="PANTHER" id="PTHR31717:SF60">
    <property type="entry name" value="B-BOX TYPE ZINC FINGER FAMILY PROTEIN"/>
    <property type="match status" value="1"/>
</dbReference>
<evidence type="ECO:0000256" key="1">
    <source>
        <dbReference type="ARBA" id="ARBA00022723"/>
    </source>
</evidence>
<dbReference type="OMA" id="HCEADSA"/>
<dbReference type="SUPFAM" id="SSF47954">
    <property type="entry name" value="Cyclin-like"/>
    <property type="match status" value="1"/>
</dbReference>
<dbReference type="InterPro" id="IPR049808">
    <property type="entry name" value="CONSTANS-like_Bbox1"/>
</dbReference>
<keyword evidence="6" id="KW-1185">Reference proteome</keyword>
<proteinExistence type="predicted"/>
<feature type="compositionally biased region" description="Basic and acidic residues" evidence="3">
    <location>
        <begin position="154"/>
        <end position="172"/>
    </location>
</feature>
<evidence type="ECO:0000256" key="3">
    <source>
        <dbReference type="SAM" id="MobiDB-lite"/>
    </source>
</evidence>
<dbReference type="Gene3D" id="1.10.472.10">
    <property type="entry name" value="Cyclin-like"/>
    <property type="match status" value="1"/>
</dbReference>
<protein>
    <submittedName>
        <fullName evidence="5">C2H2 zinc finger protein</fullName>
    </submittedName>
</protein>
<gene>
    <name evidence="5" type="ORF">KFL_001040060</name>
</gene>
<dbReference type="InterPro" id="IPR006671">
    <property type="entry name" value="Cyclin_N"/>
</dbReference>
<feature type="compositionally biased region" description="Basic and acidic residues" evidence="3">
    <location>
        <begin position="204"/>
        <end position="213"/>
    </location>
</feature>
<dbReference type="PANTHER" id="PTHR31717">
    <property type="entry name" value="ZINC FINGER PROTEIN CONSTANS-LIKE 10"/>
    <property type="match status" value="1"/>
</dbReference>
<dbReference type="AlphaFoldDB" id="A0A1Y1HVL4"/>
<keyword evidence="2" id="KW-0862">Zinc</keyword>
<dbReference type="InterPro" id="IPR000315">
    <property type="entry name" value="Znf_B-box"/>
</dbReference>
<keyword evidence="1" id="KW-0479">Metal-binding</keyword>
<feature type="region of interest" description="Disordered" evidence="3">
    <location>
        <begin position="149"/>
        <end position="254"/>
    </location>
</feature>
<name>A0A1Y1HVL4_KLENI</name>
<feature type="compositionally biased region" description="Low complexity" evidence="3">
    <location>
        <begin position="173"/>
        <end position="186"/>
    </location>
</feature>
<evidence type="ECO:0000313" key="6">
    <source>
        <dbReference type="Proteomes" id="UP000054558"/>
    </source>
</evidence>
<evidence type="ECO:0000256" key="2">
    <source>
        <dbReference type="ARBA" id="ARBA00022833"/>
    </source>
</evidence>
<evidence type="ECO:0000313" key="5">
    <source>
        <dbReference type="EMBL" id="GAQ82203.1"/>
    </source>
</evidence>
<dbReference type="EMBL" id="DF237053">
    <property type="protein sequence ID" value="GAQ82203.1"/>
    <property type="molecule type" value="Genomic_DNA"/>
</dbReference>
<dbReference type="OrthoDB" id="153872at2759"/>
<dbReference type="Pfam" id="PF00134">
    <property type="entry name" value="Cyclin_N"/>
    <property type="match status" value="1"/>
</dbReference>
<accession>A0A1Y1HVL4</accession>
<dbReference type="Proteomes" id="UP000054558">
    <property type="component" value="Unassembled WGS sequence"/>
</dbReference>
<sequence>MFDVFRPAASGHPAAAVAPSYLAAVRPESETACCGPSTSGASKQCELCPKAARVFCDADSAYLCSACDVRVHTANFLVSRHVRTLLCIDCQGETTWRACGGRPGKEHHRCKACEETARRLKADEDQCVPSGGVDASWLTLGPILSHPLPSRGAVAEDRASGRWGRDTVREEQAAISPSGSSAVSGLSEEREATVTPSSVLIEVPRGERKRAREEGDDGPVAASHKHQKVDHAHRPQVAALPPRPQRSAPLRPNTEPAMTNAAIVERLERTLARWYVSLNLNSPETIPLSMHIFRKVLQSLQPNLLAAEAMRVTLAGCLWLATKVDTAQVKVPKASEVAVAAGVQASRLSAVELQLLTLLDWRLLDGWVGSGEVLDS</sequence>
<dbReference type="SMART" id="SM00336">
    <property type="entry name" value="BBOX"/>
    <property type="match status" value="1"/>
</dbReference>